<keyword evidence="12" id="KW-0472">Membrane</keyword>
<evidence type="ECO:0000256" key="1">
    <source>
        <dbReference type="ARBA" id="ARBA00001971"/>
    </source>
</evidence>
<evidence type="ECO:0000256" key="9">
    <source>
        <dbReference type="ARBA" id="ARBA00023033"/>
    </source>
</evidence>
<evidence type="ECO:0000256" key="5">
    <source>
        <dbReference type="ARBA" id="ARBA00022729"/>
    </source>
</evidence>
<dbReference type="Gene3D" id="1.10.630.10">
    <property type="entry name" value="Cytochrome P450"/>
    <property type="match status" value="1"/>
</dbReference>
<feature type="domain" description="CBM1" evidence="13">
    <location>
        <begin position="843"/>
        <end position="879"/>
    </location>
</feature>
<dbReference type="GO" id="GO:0020037">
    <property type="term" value="F:heme binding"/>
    <property type="evidence" value="ECO:0007669"/>
    <property type="project" value="InterPro"/>
</dbReference>
<accession>A0AAD9AZV8</accession>
<gene>
    <name evidence="14" type="ORF">CCHR01_00247</name>
</gene>
<dbReference type="GO" id="GO:0005975">
    <property type="term" value="P:carbohydrate metabolic process"/>
    <property type="evidence" value="ECO:0007669"/>
    <property type="project" value="InterPro"/>
</dbReference>
<dbReference type="InterPro" id="IPR010126">
    <property type="entry name" value="Esterase_phb"/>
</dbReference>
<evidence type="ECO:0000256" key="12">
    <source>
        <dbReference type="SAM" id="Phobius"/>
    </source>
</evidence>
<evidence type="ECO:0000256" key="8">
    <source>
        <dbReference type="ARBA" id="ARBA00023004"/>
    </source>
</evidence>
<dbReference type="Proteomes" id="UP001243330">
    <property type="component" value="Unassembled WGS sequence"/>
</dbReference>
<keyword evidence="12" id="KW-1133">Transmembrane helix</keyword>
<dbReference type="PROSITE" id="PS00562">
    <property type="entry name" value="CBM1_1"/>
    <property type="match status" value="1"/>
</dbReference>
<dbReference type="GO" id="GO:0005506">
    <property type="term" value="F:iron ion binding"/>
    <property type="evidence" value="ECO:0007669"/>
    <property type="project" value="InterPro"/>
</dbReference>
<dbReference type="GO" id="GO:0005576">
    <property type="term" value="C:extracellular region"/>
    <property type="evidence" value="ECO:0007669"/>
    <property type="project" value="InterPro"/>
</dbReference>
<dbReference type="Gene3D" id="3.40.50.1820">
    <property type="entry name" value="alpha/beta hydrolase"/>
    <property type="match status" value="1"/>
</dbReference>
<dbReference type="PANTHER" id="PTHR46206:SF2">
    <property type="entry name" value="CYTOCHROME P450 MONOOXYGENASE AUSG-RELATED"/>
    <property type="match status" value="1"/>
</dbReference>
<keyword evidence="12" id="KW-0812">Transmembrane</keyword>
<evidence type="ECO:0000256" key="6">
    <source>
        <dbReference type="ARBA" id="ARBA00022801"/>
    </source>
</evidence>
<feature type="compositionally biased region" description="Low complexity" evidence="11">
    <location>
        <begin position="814"/>
        <end position="839"/>
    </location>
</feature>
<keyword evidence="4 10" id="KW-0479">Metal-binding</keyword>
<dbReference type="GO" id="GO:0016787">
    <property type="term" value="F:hydrolase activity"/>
    <property type="evidence" value="ECO:0007669"/>
    <property type="project" value="UniProtKB-KW"/>
</dbReference>
<evidence type="ECO:0000256" key="10">
    <source>
        <dbReference type="PIRSR" id="PIRSR602403-1"/>
    </source>
</evidence>
<dbReference type="PANTHER" id="PTHR46206">
    <property type="entry name" value="CYTOCHROME P450"/>
    <property type="match status" value="1"/>
</dbReference>
<evidence type="ECO:0000256" key="7">
    <source>
        <dbReference type="ARBA" id="ARBA00023002"/>
    </source>
</evidence>
<dbReference type="InterPro" id="IPR002403">
    <property type="entry name" value="Cyt_P450_E_grp-IV"/>
</dbReference>
<comment type="cofactor">
    <cofactor evidence="1 10">
        <name>heme</name>
        <dbReference type="ChEBI" id="CHEBI:30413"/>
    </cofactor>
</comment>
<evidence type="ECO:0000313" key="15">
    <source>
        <dbReference type="Proteomes" id="UP001243330"/>
    </source>
</evidence>
<feature type="transmembrane region" description="Helical" evidence="12">
    <location>
        <begin position="511"/>
        <end position="529"/>
    </location>
</feature>
<keyword evidence="3 10" id="KW-0349">Heme</keyword>
<dbReference type="Pfam" id="PF00067">
    <property type="entry name" value="p450"/>
    <property type="match status" value="1"/>
</dbReference>
<protein>
    <submittedName>
        <fullName evidence="14">Cytochrome p450 monooxygenase</fullName>
    </submittedName>
</protein>
<keyword evidence="9 14" id="KW-0503">Monooxygenase</keyword>
<dbReference type="Pfam" id="PF10503">
    <property type="entry name" value="Esterase_PHB"/>
    <property type="match status" value="1"/>
</dbReference>
<feature type="transmembrane region" description="Helical" evidence="12">
    <location>
        <begin position="30"/>
        <end position="48"/>
    </location>
</feature>
<dbReference type="SMART" id="SM00236">
    <property type="entry name" value="fCBD"/>
    <property type="match status" value="1"/>
</dbReference>
<keyword evidence="7" id="KW-0560">Oxidoreductase</keyword>
<dbReference type="NCBIfam" id="TIGR01840">
    <property type="entry name" value="esterase_phb"/>
    <property type="match status" value="1"/>
</dbReference>
<dbReference type="InterPro" id="IPR000254">
    <property type="entry name" value="CBD"/>
</dbReference>
<dbReference type="InterPro" id="IPR001128">
    <property type="entry name" value="Cyt_P450"/>
</dbReference>
<keyword evidence="5" id="KW-0732">Signal</keyword>
<dbReference type="InterPro" id="IPR029058">
    <property type="entry name" value="AB_hydrolase_fold"/>
</dbReference>
<evidence type="ECO:0000256" key="11">
    <source>
        <dbReference type="SAM" id="MobiDB-lite"/>
    </source>
</evidence>
<reference evidence="14" key="1">
    <citation type="submission" date="2023-01" db="EMBL/GenBank/DDBJ databases">
        <title>Colletotrichum chrysophilum M932 genome sequence.</title>
        <authorList>
            <person name="Baroncelli R."/>
        </authorList>
    </citation>
    <scope>NUCLEOTIDE SEQUENCE</scope>
    <source>
        <strain evidence="14">M932</strain>
    </source>
</reference>
<name>A0AAD9AZV8_9PEZI</name>
<evidence type="ECO:0000256" key="2">
    <source>
        <dbReference type="ARBA" id="ARBA00010617"/>
    </source>
</evidence>
<dbReference type="EMBL" id="JAQOWY010000002">
    <property type="protein sequence ID" value="KAK1857173.1"/>
    <property type="molecule type" value="Genomic_DNA"/>
</dbReference>
<comment type="caution">
    <text evidence="14">The sequence shown here is derived from an EMBL/GenBank/DDBJ whole genome shotgun (WGS) entry which is preliminary data.</text>
</comment>
<comment type="similarity">
    <text evidence="2">Belongs to the cytochrome P450 family.</text>
</comment>
<dbReference type="InterPro" id="IPR036396">
    <property type="entry name" value="Cyt_P450_sf"/>
</dbReference>
<dbReference type="GO" id="GO:0016705">
    <property type="term" value="F:oxidoreductase activity, acting on paired donors, with incorporation or reduction of molecular oxygen"/>
    <property type="evidence" value="ECO:0007669"/>
    <property type="project" value="InterPro"/>
</dbReference>
<evidence type="ECO:0000256" key="3">
    <source>
        <dbReference type="ARBA" id="ARBA00022617"/>
    </source>
</evidence>
<feature type="region of interest" description="Disordered" evidence="11">
    <location>
        <begin position="814"/>
        <end position="845"/>
    </location>
</feature>
<evidence type="ECO:0000313" key="14">
    <source>
        <dbReference type="EMBL" id="KAK1857173.1"/>
    </source>
</evidence>
<feature type="binding site" description="axial binding residue" evidence="10">
    <location>
        <position position="457"/>
    </location>
    <ligand>
        <name>heme</name>
        <dbReference type="ChEBI" id="CHEBI:30413"/>
    </ligand>
    <ligandPart>
        <name>Fe</name>
        <dbReference type="ChEBI" id="CHEBI:18248"/>
    </ligandPart>
</feature>
<dbReference type="InterPro" id="IPR017972">
    <property type="entry name" value="Cyt_P450_CS"/>
</dbReference>
<evidence type="ECO:0000259" key="13">
    <source>
        <dbReference type="PROSITE" id="PS51164"/>
    </source>
</evidence>
<proteinExistence type="inferred from homology"/>
<dbReference type="GO" id="GO:0030248">
    <property type="term" value="F:cellulose binding"/>
    <property type="evidence" value="ECO:0007669"/>
    <property type="project" value="InterPro"/>
</dbReference>
<organism evidence="14 15">
    <name type="scientific">Colletotrichum chrysophilum</name>
    <dbReference type="NCBI Taxonomy" id="1836956"/>
    <lineage>
        <taxon>Eukaryota</taxon>
        <taxon>Fungi</taxon>
        <taxon>Dikarya</taxon>
        <taxon>Ascomycota</taxon>
        <taxon>Pezizomycotina</taxon>
        <taxon>Sordariomycetes</taxon>
        <taxon>Hypocreomycetidae</taxon>
        <taxon>Glomerellales</taxon>
        <taxon>Glomerellaceae</taxon>
        <taxon>Colletotrichum</taxon>
        <taxon>Colletotrichum gloeosporioides species complex</taxon>
    </lineage>
</organism>
<dbReference type="Pfam" id="PF00734">
    <property type="entry name" value="CBM_1"/>
    <property type="match status" value="1"/>
</dbReference>
<keyword evidence="15" id="KW-1185">Reference proteome</keyword>
<dbReference type="GO" id="GO:0004497">
    <property type="term" value="F:monooxygenase activity"/>
    <property type="evidence" value="ECO:0007669"/>
    <property type="project" value="UniProtKB-KW"/>
</dbReference>
<keyword evidence="6" id="KW-0378">Hydrolase</keyword>
<dbReference type="SUPFAM" id="SSF53474">
    <property type="entry name" value="alpha/beta-Hydrolases"/>
    <property type="match status" value="2"/>
</dbReference>
<sequence>MDVNASWTSPSWAELASLKLPTSLPTSNSALYWLALIVVASVVAVSPLRKSFQSAEIYPVINKTKEEYLKDGKGLLARGAKEHGGKPFRVYTGQGTMTILAPEFAMEVRNDNRLSSTEFLLAYWQAGTPGFEPYFSSGSELLREMIRSHLTQTDISKLSSQLSEEASDALRDVFTDNEEWHEITLAQTIPQIVARVSALVFLGPELCRDPRWLNITMTYPSKAMAAAKVLRSYPSPIRRLVHWFLPCCRELRQMLRTACRAIEPIQQRRREQEAEGVVFSNALAWIEKLAKKQQDRTAQNAAYQQLGLSILANASSTDLVSQNILDLCLNEELIEPLREEVKKVAAEGWKSSALYNLRLMDSVLKETLRLKPIATVALGRRVMEDNVKLSDGSVLPRTTGVAVSSANMWDPEIYPNPDKFDGYRFLRMREAGNNEHIAQLASVSPEHLGFGLGAHACPGRFFGASTTKLVMAHFLLKYEFKLPNDDMTAVDPMRFGFSTSSTTQAAKMMHLLALLSLCLAFLTSAALGAEVVPRATFTEVTSYGDNPTGTRMWLYVPNNLAAKPAVVVGIHWCSGSALAYYQGSQWARYAETYGYIVIYPQTPYTRDNCWDVASKMTLTHNGGGASNSIANMVKFVIAQYGADASKVFATGISSGAMMTNVLAATYPDIFAAGIAYAGVPAGCFMSAADVPDEWNSTCSTGQSIWTQQQWANVVYNMYPGYTGARPKIQIYHGTADEALNVQNYYETIKQWTGVFGYSTTPQSTTPDYPRSPYTRYVFGEKLQTFLGQGVTHSIDVFPEEDLKWFGFTNPVTSTAGSPTTTTLRTSTTSTARSTTTTAAGGSGSAPQWGQCGGINWTGATSCASPYTCIKVNDWYSQCQ</sequence>
<evidence type="ECO:0000256" key="4">
    <source>
        <dbReference type="ARBA" id="ARBA00022723"/>
    </source>
</evidence>
<dbReference type="PRINTS" id="PR00465">
    <property type="entry name" value="EP450IV"/>
</dbReference>
<dbReference type="CDD" id="cd11041">
    <property type="entry name" value="CYP503A1-like"/>
    <property type="match status" value="1"/>
</dbReference>
<dbReference type="PROSITE" id="PS51164">
    <property type="entry name" value="CBM1_2"/>
    <property type="match status" value="1"/>
</dbReference>
<dbReference type="SUPFAM" id="SSF48264">
    <property type="entry name" value="Cytochrome P450"/>
    <property type="match status" value="1"/>
</dbReference>
<dbReference type="PROSITE" id="PS00086">
    <property type="entry name" value="CYTOCHROME_P450"/>
    <property type="match status" value="1"/>
</dbReference>
<keyword evidence="8 10" id="KW-0408">Iron</keyword>
<dbReference type="AlphaFoldDB" id="A0AAD9AZV8"/>